<dbReference type="EMBL" id="MCFN01000040">
    <property type="protein sequence ID" value="OXB67337.1"/>
    <property type="molecule type" value="Genomic_DNA"/>
</dbReference>
<protein>
    <recommendedName>
        <fullName evidence="7">Armadillo-like helical domain-containing protein</fullName>
    </recommendedName>
</protein>
<evidence type="ECO:0000259" key="7">
    <source>
        <dbReference type="SMART" id="SM01158"/>
    </source>
</evidence>
<dbReference type="InterPro" id="IPR013636">
    <property type="entry name" value="ARMH3_C"/>
</dbReference>
<gene>
    <name evidence="8" type="ORF">ASZ78_010895</name>
</gene>
<dbReference type="InterPro" id="IPR039868">
    <property type="entry name" value="ARMD3-like"/>
</dbReference>
<evidence type="ECO:0000256" key="3">
    <source>
        <dbReference type="ARBA" id="ARBA00022989"/>
    </source>
</evidence>
<evidence type="ECO:0000256" key="5">
    <source>
        <dbReference type="SAM" id="MobiDB-lite"/>
    </source>
</evidence>
<keyword evidence="3 6" id="KW-1133">Transmembrane helix</keyword>
<feature type="domain" description="Armadillo-like helical" evidence="7">
    <location>
        <begin position="436"/>
        <end position="825"/>
    </location>
</feature>
<dbReference type="PANTHER" id="PTHR13608:SF3">
    <property type="entry name" value="ARMADILLO-LIKE HELICAL DOMAIN-CONTAINING PROTEIN 3"/>
    <property type="match status" value="1"/>
</dbReference>
<evidence type="ECO:0000313" key="8">
    <source>
        <dbReference type="EMBL" id="OXB67337.1"/>
    </source>
</evidence>
<dbReference type="OrthoDB" id="2012278at2759"/>
<dbReference type="GO" id="GO:0016020">
    <property type="term" value="C:membrane"/>
    <property type="evidence" value="ECO:0007669"/>
    <property type="project" value="UniProtKB-SubCell"/>
</dbReference>
<comment type="subcellular location">
    <subcellularLocation>
        <location evidence="1">Membrane</location>
    </subcellularLocation>
</comment>
<feature type="transmembrane region" description="Helical" evidence="6">
    <location>
        <begin position="550"/>
        <end position="568"/>
    </location>
</feature>
<sequence>MAQTEKKGGLLRKSSASKKPLKEKVVLMYDEIFTTEDPSKSNPRFWEELFLMKVNLEYLEGKLEALDGEELMKIKDNINCLFQHCIQALGEEHPIRVVNALQTLCALIRGVHQKNKSTSGFDIINMLVGFDKAELCMKVTDNISQNTILEYVMINSIFEAILQILSSPLSRREHGYDAVVLLALLVNYRKYESVNPYIVKLSIVDDEATLNGMGLVIAQALSEYNRQYKDKEEEHQSGFFSALTNMVGSMFIADADEKISVQTNEAILLALYEAVHLNRNFITVLAQVVHPSCLWESSASGCVIPVQAFVAKVSLREERSHPEMGLMTTPTSPIPTTPVTPLGTTPPSSDVISSAELPLDADVQTSNLLITFLKYSSIVMQDTKDEHRLHSGKLCLIILTCIAEDQYANAFLHDDNMNFRVNLHRMPMRHRKKAADKNLPCRPLVCAVLDLMVEFIVTHMMKEFPMDLYIRCIQIVHKLLCYQKKCRVRLHYTWRELWSGTLHLHLQRQSNIKSLYFWWLWLLVLWLLALINLLKFLMSNETVLLAKHNIFTLALMVVNLFNMFITYGDTFLPTPSSYDELYYEIIRMHQNFDNLYSMALLDLEFGATKQDGSKILSLTIRLDNAKSAGMIKWHIAGYSYQTILELAGSSDCISIRAGGRGEIQGDDDGLQPFHLSAATVMVILHEDRPELRRYAAFCSNSNQYSCSPGSAASARLEQCLTRIKVSEVSQREFLSANSAYTQNEYKPRAIINHFNPKIESYAAVNHISQLSEDQVLEVVRSNYDTLTLKLQDGLDQYERYSEQHKEAAFFKELVRSISINVRKNLAFNTLSQELLLKEFSTIS</sequence>
<dbReference type="GO" id="GO:0005829">
    <property type="term" value="C:cytosol"/>
    <property type="evidence" value="ECO:0007669"/>
    <property type="project" value="TreeGrafter"/>
</dbReference>
<organism evidence="8 9">
    <name type="scientific">Callipepla squamata</name>
    <name type="common">Scaled quail</name>
    <dbReference type="NCBI Taxonomy" id="9009"/>
    <lineage>
        <taxon>Eukaryota</taxon>
        <taxon>Metazoa</taxon>
        <taxon>Chordata</taxon>
        <taxon>Craniata</taxon>
        <taxon>Vertebrata</taxon>
        <taxon>Euteleostomi</taxon>
        <taxon>Archelosauria</taxon>
        <taxon>Archosauria</taxon>
        <taxon>Dinosauria</taxon>
        <taxon>Saurischia</taxon>
        <taxon>Theropoda</taxon>
        <taxon>Coelurosauria</taxon>
        <taxon>Aves</taxon>
        <taxon>Neognathae</taxon>
        <taxon>Galloanserae</taxon>
        <taxon>Galliformes</taxon>
        <taxon>Odontophoridae</taxon>
        <taxon>Callipepla</taxon>
    </lineage>
</organism>
<dbReference type="AlphaFoldDB" id="A0A226NIV6"/>
<dbReference type="PANTHER" id="PTHR13608">
    <property type="entry name" value="ARMADILLO-LIKE HELICAL DOMAIN-CONTAINING PROTEIN 3"/>
    <property type="match status" value="1"/>
</dbReference>
<keyword evidence="2 6" id="KW-0812">Transmembrane</keyword>
<evidence type="ECO:0000256" key="4">
    <source>
        <dbReference type="ARBA" id="ARBA00023136"/>
    </source>
</evidence>
<reference evidence="8 9" key="1">
    <citation type="submission" date="2016-07" db="EMBL/GenBank/DDBJ databases">
        <title>Disparate Historic Effective Population Sizes Predicted by Modern Levels of Genome Diversity for the Scaled Quail (Callipepla squamata) and the Northern Bobwhite (Colinus virginianus): Inferences from First and Second Generation Draft Genome Assemblies for Sympatric New World Quail.</title>
        <authorList>
            <person name="Oldeschulte D.L."/>
            <person name="Halley Y.A."/>
            <person name="Bhattarai E.K."/>
            <person name="Brashear W.A."/>
            <person name="Hill J."/>
            <person name="Metz R.P."/>
            <person name="Johnson C.D."/>
            <person name="Rollins D."/>
            <person name="Peterson M.J."/>
            <person name="Bickhart D.M."/>
            <person name="Decker J.E."/>
            <person name="Seabury C.M."/>
        </authorList>
    </citation>
    <scope>NUCLEOTIDE SEQUENCE [LARGE SCALE GENOMIC DNA]</scope>
    <source>
        <strain evidence="8 9">Texas</strain>
        <tissue evidence="8">Leg muscle</tissue>
    </source>
</reference>
<dbReference type="Proteomes" id="UP000198323">
    <property type="component" value="Unassembled WGS sequence"/>
</dbReference>
<dbReference type="Pfam" id="PF08427">
    <property type="entry name" value="ARMH3_C"/>
    <property type="match status" value="3"/>
</dbReference>
<name>A0A226NIV6_CALSU</name>
<comment type="caution">
    <text evidence="8">The sequence shown here is derived from an EMBL/GenBank/DDBJ whole genome shotgun (WGS) entry which is preliminary data.</text>
</comment>
<keyword evidence="9" id="KW-1185">Reference proteome</keyword>
<dbReference type="STRING" id="9009.A0A226NIV6"/>
<evidence type="ECO:0000256" key="1">
    <source>
        <dbReference type="ARBA" id="ARBA00004370"/>
    </source>
</evidence>
<feature type="transmembrane region" description="Helical" evidence="6">
    <location>
        <begin position="516"/>
        <end position="538"/>
    </location>
</feature>
<feature type="region of interest" description="Disordered" evidence="5">
    <location>
        <begin position="323"/>
        <end position="347"/>
    </location>
</feature>
<evidence type="ECO:0000313" key="9">
    <source>
        <dbReference type="Proteomes" id="UP000198323"/>
    </source>
</evidence>
<proteinExistence type="predicted"/>
<dbReference type="SMART" id="SM01158">
    <property type="entry name" value="DUF1741"/>
    <property type="match status" value="1"/>
</dbReference>
<evidence type="ECO:0000256" key="6">
    <source>
        <dbReference type="SAM" id="Phobius"/>
    </source>
</evidence>
<accession>A0A226NIV6</accession>
<keyword evidence="4 6" id="KW-0472">Membrane</keyword>
<evidence type="ECO:0000256" key="2">
    <source>
        <dbReference type="ARBA" id="ARBA00022692"/>
    </source>
</evidence>